<sequence>MVDCDHEFHRPNVPWGGNTGSLSLSQPLHDLLKGSRKKFPKFRGDGSQLPKEHVATFITTCGVLGVEHKDVSVQLFMDSLQEKSTEWFYMISLRNKLSQITMWNTPRNLNPPNRPRIGPPPCHLTLKSPPVNDTCDIKEPEEEVEIEELEEENEGEDENYLEVEEVDGDTHNGLIEYVDDEDDNDDEEAPSFSFIVCTHA</sequence>
<protein>
    <submittedName>
        <fullName evidence="2">Uncharacterized protein</fullName>
    </submittedName>
</protein>
<evidence type="ECO:0000313" key="3">
    <source>
        <dbReference type="Proteomes" id="UP000824469"/>
    </source>
</evidence>
<dbReference type="Proteomes" id="UP000824469">
    <property type="component" value="Unassembled WGS sequence"/>
</dbReference>
<dbReference type="EMBL" id="JAHRHJ020000003">
    <property type="protein sequence ID" value="KAH9323762.1"/>
    <property type="molecule type" value="Genomic_DNA"/>
</dbReference>
<feature type="compositionally biased region" description="Acidic residues" evidence="1">
    <location>
        <begin position="177"/>
        <end position="189"/>
    </location>
</feature>
<comment type="caution">
    <text evidence="2">The sequence shown here is derived from an EMBL/GenBank/DDBJ whole genome shotgun (WGS) entry which is preliminary data.</text>
</comment>
<evidence type="ECO:0000313" key="2">
    <source>
        <dbReference type="EMBL" id="KAH9323762.1"/>
    </source>
</evidence>
<evidence type="ECO:0000256" key="1">
    <source>
        <dbReference type="SAM" id="MobiDB-lite"/>
    </source>
</evidence>
<accession>A0AA38GJZ3</accession>
<reference evidence="2 3" key="1">
    <citation type="journal article" date="2021" name="Nat. Plants">
        <title>The Taxus genome provides insights into paclitaxel biosynthesis.</title>
        <authorList>
            <person name="Xiong X."/>
            <person name="Gou J."/>
            <person name="Liao Q."/>
            <person name="Li Y."/>
            <person name="Zhou Q."/>
            <person name="Bi G."/>
            <person name="Li C."/>
            <person name="Du R."/>
            <person name="Wang X."/>
            <person name="Sun T."/>
            <person name="Guo L."/>
            <person name="Liang H."/>
            <person name="Lu P."/>
            <person name="Wu Y."/>
            <person name="Zhang Z."/>
            <person name="Ro D.K."/>
            <person name="Shang Y."/>
            <person name="Huang S."/>
            <person name="Yan J."/>
        </authorList>
    </citation>
    <scope>NUCLEOTIDE SEQUENCE [LARGE SCALE GENOMIC DNA]</scope>
    <source>
        <strain evidence="2">Ta-2019</strain>
    </source>
</reference>
<keyword evidence="3" id="KW-1185">Reference proteome</keyword>
<feature type="region of interest" description="Disordered" evidence="1">
    <location>
        <begin position="164"/>
        <end position="192"/>
    </location>
</feature>
<name>A0AA38GJZ3_TAXCH</name>
<gene>
    <name evidence="2" type="ORF">KI387_018401</name>
</gene>
<organism evidence="2 3">
    <name type="scientific">Taxus chinensis</name>
    <name type="common">Chinese yew</name>
    <name type="synonym">Taxus wallichiana var. chinensis</name>
    <dbReference type="NCBI Taxonomy" id="29808"/>
    <lineage>
        <taxon>Eukaryota</taxon>
        <taxon>Viridiplantae</taxon>
        <taxon>Streptophyta</taxon>
        <taxon>Embryophyta</taxon>
        <taxon>Tracheophyta</taxon>
        <taxon>Spermatophyta</taxon>
        <taxon>Pinopsida</taxon>
        <taxon>Pinidae</taxon>
        <taxon>Conifers II</taxon>
        <taxon>Cupressales</taxon>
        <taxon>Taxaceae</taxon>
        <taxon>Taxus</taxon>
    </lineage>
</organism>
<dbReference type="AlphaFoldDB" id="A0AA38GJZ3"/>
<proteinExistence type="predicted"/>